<sequence>MAEALTRQAQALEVEYESMTAHKNRVDALLRALDGSEADSRRLAHDTLPAPALGTGFAEARALFTAYDTVHGRLQRLSRGLAGQIEALGIAILTAGKGYGGVDEETRTRMRALVRHAKEEYVPARDPLARQDGQAGGTI</sequence>
<proteinExistence type="predicted"/>
<dbReference type="EMBL" id="BAAABV010000013">
    <property type="protein sequence ID" value="GAA0281187.1"/>
    <property type="molecule type" value="Genomic_DNA"/>
</dbReference>
<evidence type="ECO:0000313" key="1">
    <source>
        <dbReference type="EMBL" id="GAA0281187.1"/>
    </source>
</evidence>
<dbReference type="Proteomes" id="UP001501867">
    <property type="component" value="Unassembled WGS sequence"/>
</dbReference>
<accession>A0ABP3EVV1</accession>
<comment type="caution">
    <text evidence="1">The sequence shown here is derived from an EMBL/GenBank/DDBJ whole genome shotgun (WGS) entry which is preliminary data.</text>
</comment>
<keyword evidence="2" id="KW-1185">Reference proteome</keyword>
<organism evidence="1 2">
    <name type="scientific">Streptomyces polychromogenes</name>
    <dbReference type="NCBI Taxonomy" id="67342"/>
    <lineage>
        <taxon>Bacteria</taxon>
        <taxon>Bacillati</taxon>
        <taxon>Actinomycetota</taxon>
        <taxon>Actinomycetes</taxon>
        <taxon>Kitasatosporales</taxon>
        <taxon>Streptomycetaceae</taxon>
        <taxon>Streptomyces</taxon>
    </lineage>
</organism>
<gene>
    <name evidence="1" type="ORF">GCM10010302_18710</name>
</gene>
<reference evidence="2" key="1">
    <citation type="journal article" date="2019" name="Int. J. Syst. Evol. Microbiol.">
        <title>The Global Catalogue of Microorganisms (GCM) 10K type strain sequencing project: providing services to taxonomists for standard genome sequencing and annotation.</title>
        <authorList>
            <consortium name="The Broad Institute Genomics Platform"/>
            <consortium name="The Broad Institute Genome Sequencing Center for Infectious Disease"/>
            <person name="Wu L."/>
            <person name="Ma J."/>
        </authorList>
    </citation>
    <scope>NUCLEOTIDE SEQUENCE [LARGE SCALE GENOMIC DNA]</scope>
    <source>
        <strain evidence="2">JCM 4505</strain>
    </source>
</reference>
<evidence type="ECO:0000313" key="2">
    <source>
        <dbReference type="Proteomes" id="UP001501867"/>
    </source>
</evidence>
<protein>
    <submittedName>
        <fullName evidence="1">Uncharacterized protein</fullName>
    </submittedName>
</protein>
<name>A0ABP3EVV1_9ACTN</name>